<dbReference type="Gramene" id="PRQ31850">
    <property type="protein sequence ID" value="PRQ31850"/>
    <property type="gene ID" value="RchiOBHm_Chr5g0039971"/>
</dbReference>
<comment type="caution">
    <text evidence="2">The sequence shown here is derived from an EMBL/GenBank/DDBJ whole genome shotgun (WGS) entry which is preliminary data.</text>
</comment>
<dbReference type="Proteomes" id="UP000238479">
    <property type="component" value="Chromosome 5"/>
</dbReference>
<gene>
    <name evidence="2" type="ORF">RchiOBHm_Chr5g0039971</name>
</gene>
<evidence type="ECO:0000256" key="1">
    <source>
        <dbReference type="SAM" id="Phobius"/>
    </source>
</evidence>
<evidence type="ECO:0000313" key="2">
    <source>
        <dbReference type="EMBL" id="PRQ31850.1"/>
    </source>
</evidence>
<accession>A0A2P6QCE0</accession>
<protein>
    <submittedName>
        <fullName evidence="2">Uncharacterized protein</fullName>
    </submittedName>
</protein>
<proteinExistence type="predicted"/>
<keyword evidence="1" id="KW-0472">Membrane</keyword>
<dbReference type="AlphaFoldDB" id="A0A2P6QCE0"/>
<reference evidence="2 3" key="1">
    <citation type="journal article" date="2018" name="Nat. Genet.">
        <title>The Rosa genome provides new insights in the design of modern roses.</title>
        <authorList>
            <person name="Bendahmane M."/>
        </authorList>
    </citation>
    <scope>NUCLEOTIDE SEQUENCE [LARGE SCALE GENOMIC DNA]</scope>
    <source>
        <strain evidence="3">cv. Old Blush</strain>
    </source>
</reference>
<sequence length="141" mass="14897">MDCIYAPRSAVLNGAFPLLHVNPVNTIVPQGGTAQSLIVCPFDPFVDLLYLSLVLVSVLAEVDLLLGDDLSFVTLFLGFGWNLPGCDSIGSAIGALLSTYSSLRHGRSCLPRCVVGMDCWVAFLVVLCVGSPGLGPGSFFF</sequence>
<keyword evidence="3" id="KW-1185">Reference proteome</keyword>
<dbReference type="EMBL" id="PDCK01000043">
    <property type="protein sequence ID" value="PRQ31850.1"/>
    <property type="molecule type" value="Genomic_DNA"/>
</dbReference>
<keyword evidence="1" id="KW-1133">Transmembrane helix</keyword>
<organism evidence="2 3">
    <name type="scientific">Rosa chinensis</name>
    <name type="common">China rose</name>
    <dbReference type="NCBI Taxonomy" id="74649"/>
    <lineage>
        <taxon>Eukaryota</taxon>
        <taxon>Viridiplantae</taxon>
        <taxon>Streptophyta</taxon>
        <taxon>Embryophyta</taxon>
        <taxon>Tracheophyta</taxon>
        <taxon>Spermatophyta</taxon>
        <taxon>Magnoliopsida</taxon>
        <taxon>eudicotyledons</taxon>
        <taxon>Gunneridae</taxon>
        <taxon>Pentapetalae</taxon>
        <taxon>rosids</taxon>
        <taxon>fabids</taxon>
        <taxon>Rosales</taxon>
        <taxon>Rosaceae</taxon>
        <taxon>Rosoideae</taxon>
        <taxon>Rosoideae incertae sedis</taxon>
        <taxon>Rosa</taxon>
    </lineage>
</organism>
<keyword evidence="1" id="KW-0812">Transmembrane</keyword>
<evidence type="ECO:0000313" key="3">
    <source>
        <dbReference type="Proteomes" id="UP000238479"/>
    </source>
</evidence>
<name>A0A2P6QCE0_ROSCH</name>
<feature type="transmembrane region" description="Helical" evidence="1">
    <location>
        <begin position="109"/>
        <end position="134"/>
    </location>
</feature>